<dbReference type="EMBL" id="VSZQ01000328">
    <property type="protein sequence ID" value="TYR47593.1"/>
    <property type="molecule type" value="Genomic_DNA"/>
</dbReference>
<dbReference type="InterPro" id="IPR006059">
    <property type="entry name" value="SBP"/>
</dbReference>
<dbReference type="PANTHER" id="PTHR43649:SF12">
    <property type="entry name" value="DIACETYLCHITOBIOSE BINDING PROTEIN DASA"/>
    <property type="match status" value="1"/>
</dbReference>
<evidence type="ECO:0000256" key="1">
    <source>
        <dbReference type="SAM" id="MobiDB-lite"/>
    </source>
</evidence>
<evidence type="ECO:0000313" key="2">
    <source>
        <dbReference type="EMBL" id="TYR47593.1"/>
    </source>
</evidence>
<dbReference type="AlphaFoldDB" id="A0A5D4I726"/>
<dbReference type="Gene3D" id="3.40.190.10">
    <property type="entry name" value="Periplasmic binding protein-like II"/>
    <property type="match status" value="1"/>
</dbReference>
<comment type="caution">
    <text evidence="2">The sequence shown here is derived from an EMBL/GenBank/DDBJ whole genome shotgun (WGS) entry which is preliminary data.</text>
</comment>
<dbReference type="Pfam" id="PF01547">
    <property type="entry name" value="SBP_bac_1"/>
    <property type="match status" value="1"/>
</dbReference>
<dbReference type="PANTHER" id="PTHR43649">
    <property type="entry name" value="ARABINOSE-BINDING PROTEIN-RELATED"/>
    <property type="match status" value="1"/>
</dbReference>
<sequence>MALRTRGSITLRSSAVRRGSLARRCLVGGLVLTLTALTACGGGSDDTTDSAAGSACEKSSGKVTLDYWSWVPGMQQAVDVWNSENPDVQVKLRTTPAGNAGTYQNMSNALKADKAPDLGQIEYDSLASFRLKGGLKDIAKCDGVTEARAKFVDWTWAQVDFGAGGEDGVWAVPQDTGPMALFYRKDIFDQLGLAAPTTWEEYEAAARKIKAAKKGQYITHFSQTDPNWFTGLLWQNKAPMFERSGDSWKVTVDRPESRRVADYWQRLIDDKLVATDLQGFSPALYKAWNDGEVVSWISAAWGYSTIRDNAKSTSGKWAVAPMPQWEKGRQQAGNWGGSTTAVLADSEHPAEAAKFALWLNTDAKALEILNREGGLYPAAKAGLELPALQQPVDFYGEQKVFDVFADASANVDTDFTWGPTMTDTYRFLSDGTAKATGGGSTLGEVLKETDAQSTESLRKQSLDVTD</sequence>
<protein>
    <submittedName>
        <fullName evidence="2">Extracellular solute-binding protein</fullName>
    </submittedName>
</protein>
<dbReference type="RefSeq" id="WP_148905005.1">
    <property type="nucleotide sequence ID" value="NZ_VSZQ01000328.1"/>
</dbReference>
<dbReference type="InterPro" id="IPR050490">
    <property type="entry name" value="Bact_solute-bd_prot1"/>
</dbReference>
<feature type="compositionally biased region" description="Basic and acidic residues" evidence="1">
    <location>
        <begin position="445"/>
        <end position="466"/>
    </location>
</feature>
<name>A0A5D4I726_9ACTN</name>
<reference evidence="2 3" key="1">
    <citation type="submission" date="2019-08" db="EMBL/GenBank/DDBJ databases">
        <title>Draft genome for granaticin producer strain Streptomyces parvus C05.</title>
        <authorList>
            <person name="Gonzalez-Pimentel J.L."/>
        </authorList>
    </citation>
    <scope>NUCLEOTIDE SEQUENCE [LARGE SCALE GENOMIC DNA]</scope>
    <source>
        <strain evidence="2 3">C05</strain>
    </source>
</reference>
<keyword evidence="3" id="KW-1185">Reference proteome</keyword>
<feature type="region of interest" description="Disordered" evidence="1">
    <location>
        <begin position="437"/>
        <end position="466"/>
    </location>
</feature>
<accession>A0A5D4I726</accession>
<dbReference type="SUPFAM" id="SSF53850">
    <property type="entry name" value="Periplasmic binding protein-like II"/>
    <property type="match status" value="1"/>
</dbReference>
<dbReference type="Proteomes" id="UP000323242">
    <property type="component" value="Unassembled WGS sequence"/>
</dbReference>
<proteinExistence type="predicted"/>
<organism evidence="2 3">
    <name type="scientific">Streptomyces parvus</name>
    <dbReference type="NCBI Taxonomy" id="66428"/>
    <lineage>
        <taxon>Bacteria</taxon>
        <taxon>Bacillati</taxon>
        <taxon>Actinomycetota</taxon>
        <taxon>Actinomycetes</taxon>
        <taxon>Kitasatosporales</taxon>
        <taxon>Streptomycetaceae</taxon>
        <taxon>Streptomyces</taxon>
    </lineage>
</organism>
<gene>
    <name evidence="2" type="ORF">FY004_35370</name>
</gene>
<evidence type="ECO:0000313" key="3">
    <source>
        <dbReference type="Proteomes" id="UP000323242"/>
    </source>
</evidence>